<sequence length="76" mass="8541">MSDEEIMAMVAQESGLPRARLDMDARLGTLDISSIDMVSLLFEVEDRYGVEIEPEQVTPEMTLGELVNRIREKAKA</sequence>
<name>A0A1Z1FEQ5_9SPHN</name>
<dbReference type="AlphaFoldDB" id="A0A1Z1FEQ5"/>
<dbReference type="KEGG" id="cman:A9D14_03525"/>
<accession>A0A1Z1FEQ5</accession>
<proteinExistence type="predicted"/>
<organism evidence="2 3">
    <name type="scientific">Croceicoccus marinus</name>
    <dbReference type="NCBI Taxonomy" id="450378"/>
    <lineage>
        <taxon>Bacteria</taxon>
        <taxon>Pseudomonadati</taxon>
        <taxon>Pseudomonadota</taxon>
        <taxon>Alphaproteobacteria</taxon>
        <taxon>Sphingomonadales</taxon>
        <taxon>Erythrobacteraceae</taxon>
        <taxon>Croceicoccus</taxon>
    </lineage>
</organism>
<dbReference type="EMBL" id="CP019602">
    <property type="protein sequence ID" value="ARU17216.1"/>
    <property type="molecule type" value="Genomic_DNA"/>
</dbReference>
<evidence type="ECO:0000313" key="3">
    <source>
        <dbReference type="Proteomes" id="UP000195807"/>
    </source>
</evidence>
<dbReference type="PROSITE" id="PS50075">
    <property type="entry name" value="CARRIER"/>
    <property type="match status" value="1"/>
</dbReference>
<keyword evidence="3" id="KW-1185">Reference proteome</keyword>
<dbReference type="OrthoDB" id="7508668at2"/>
<feature type="domain" description="Carrier" evidence="1">
    <location>
        <begin position="1"/>
        <end position="74"/>
    </location>
</feature>
<dbReference type="InterPro" id="IPR009081">
    <property type="entry name" value="PP-bd_ACP"/>
</dbReference>
<dbReference type="InterPro" id="IPR036736">
    <property type="entry name" value="ACP-like_sf"/>
</dbReference>
<dbReference type="Proteomes" id="UP000195807">
    <property type="component" value="Chromosome"/>
</dbReference>
<evidence type="ECO:0000313" key="2">
    <source>
        <dbReference type="EMBL" id="ARU17216.1"/>
    </source>
</evidence>
<protein>
    <submittedName>
        <fullName evidence="2">Acyl carrier protein</fullName>
    </submittedName>
</protein>
<reference evidence="2 3" key="1">
    <citation type="submission" date="2017-01" db="EMBL/GenBank/DDBJ databases">
        <title>Complete genome sequence of esterase-producing bacterium Croceicoccus marinus E4A9.</title>
        <authorList>
            <person name="Wu Y.-H."/>
            <person name="Cheng H."/>
            <person name="Xu L."/>
            <person name="Huo Y.-Y."/>
            <person name="Wang C.-S."/>
            <person name="Xu X.-W."/>
        </authorList>
    </citation>
    <scope>NUCLEOTIDE SEQUENCE [LARGE SCALE GENOMIC DNA]</scope>
    <source>
        <strain evidence="2 3">E4A9</strain>
    </source>
</reference>
<evidence type="ECO:0000259" key="1">
    <source>
        <dbReference type="PROSITE" id="PS50075"/>
    </source>
</evidence>
<gene>
    <name evidence="2" type="ORF">A9D14_03525</name>
</gene>
<dbReference type="SUPFAM" id="SSF47336">
    <property type="entry name" value="ACP-like"/>
    <property type="match status" value="1"/>
</dbReference>
<dbReference type="Gene3D" id="1.10.1200.10">
    <property type="entry name" value="ACP-like"/>
    <property type="match status" value="1"/>
</dbReference>
<dbReference type="STRING" id="450378.GCA_001661675_00703"/>
<dbReference type="Pfam" id="PF00550">
    <property type="entry name" value="PP-binding"/>
    <property type="match status" value="1"/>
</dbReference>